<dbReference type="InterPro" id="IPR036291">
    <property type="entry name" value="NAD(P)-bd_dom_sf"/>
</dbReference>
<accession>A0A1R3SW06</accession>
<name>A0A1R3SW06_9BACT</name>
<protein>
    <submittedName>
        <fullName evidence="2">NAD-dependent epimerase/dehydratase</fullName>
    </submittedName>
</protein>
<dbReference type="KEGG" id="psac:PSM36_0326"/>
<dbReference type="SUPFAM" id="SSF51735">
    <property type="entry name" value="NAD(P)-binding Rossmann-fold domains"/>
    <property type="match status" value="1"/>
</dbReference>
<proteinExistence type="predicted"/>
<reference evidence="2 3" key="1">
    <citation type="submission" date="2016-08" db="EMBL/GenBank/DDBJ databases">
        <authorList>
            <person name="Seilhamer J.J."/>
        </authorList>
    </citation>
    <scope>NUCLEOTIDE SEQUENCE [LARGE SCALE GENOMIC DNA]</scope>
    <source>
        <strain evidence="2">M3/6</strain>
    </source>
</reference>
<dbReference type="STRING" id="1642647.PSM36_0326"/>
<evidence type="ECO:0000313" key="2">
    <source>
        <dbReference type="EMBL" id="SCD19160.1"/>
    </source>
</evidence>
<dbReference type="Proteomes" id="UP000187464">
    <property type="component" value="Chromosome I"/>
</dbReference>
<dbReference type="Pfam" id="PF01370">
    <property type="entry name" value="Epimerase"/>
    <property type="match status" value="1"/>
</dbReference>
<sequence>MKPFDKESILQKYLRPSSQLLNDIVKIDGDILILGAGGKMGPALAKLAKDAINETKIQKQVIAASRFSDPGVWNDLNNYGITTIKADLLNEDDLKKLPETPNVIYLAGHKFGTTGNESYTWAMNTFLPGMVAQKFKQSNIVVFSSGNVYPLSPVTSGGMTEDMPASPIGEYAQSCLGRERIFQYFSKKNNTPILIYRLNYANDVSYGVLLEIARSVYGEKEIDLTMGNVNVIWQGDANEIAIRSLLHCAVPAKMLNVTGPETISVRWIAGEFGKAFNKTPKFIGIEESNALLSNAAECFNLFGYPNISLKQMIELISHWVIEGGKIKEKPTHFQEREGKF</sequence>
<dbReference type="EMBL" id="LT605205">
    <property type="protein sequence ID" value="SCD19160.1"/>
    <property type="molecule type" value="Genomic_DNA"/>
</dbReference>
<evidence type="ECO:0000259" key="1">
    <source>
        <dbReference type="Pfam" id="PF01370"/>
    </source>
</evidence>
<dbReference type="Gene3D" id="3.40.50.720">
    <property type="entry name" value="NAD(P)-binding Rossmann-like Domain"/>
    <property type="match status" value="1"/>
</dbReference>
<evidence type="ECO:0000313" key="3">
    <source>
        <dbReference type="Proteomes" id="UP000187464"/>
    </source>
</evidence>
<dbReference type="AlphaFoldDB" id="A0A1R3SW06"/>
<dbReference type="InterPro" id="IPR001509">
    <property type="entry name" value="Epimerase_deHydtase"/>
</dbReference>
<gene>
    <name evidence="2" type="ORF">PSM36_0326</name>
</gene>
<feature type="domain" description="NAD-dependent epimerase/dehydratase" evidence="1">
    <location>
        <begin position="31"/>
        <end position="198"/>
    </location>
</feature>
<dbReference type="RefSeq" id="WP_076928500.1">
    <property type="nucleotide sequence ID" value="NZ_LT605205.1"/>
</dbReference>
<organism evidence="2 3">
    <name type="scientific">Proteiniphilum saccharofermentans</name>
    <dbReference type="NCBI Taxonomy" id="1642647"/>
    <lineage>
        <taxon>Bacteria</taxon>
        <taxon>Pseudomonadati</taxon>
        <taxon>Bacteroidota</taxon>
        <taxon>Bacteroidia</taxon>
        <taxon>Bacteroidales</taxon>
        <taxon>Dysgonomonadaceae</taxon>
        <taxon>Proteiniphilum</taxon>
    </lineage>
</organism>
<keyword evidence="3" id="KW-1185">Reference proteome</keyword>